<evidence type="ECO:0000256" key="2">
    <source>
        <dbReference type="ARBA" id="ARBA00008921"/>
    </source>
</evidence>
<comment type="similarity">
    <text evidence="2">Belongs to the type I cytokine receptor family. Type 2 subfamily.</text>
</comment>
<dbReference type="InterPro" id="IPR003961">
    <property type="entry name" value="FN3_dom"/>
</dbReference>
<keyword evidence="6" id="KW-0677">Repeat</keyword>
<dbReference type="GeneID" id="100478166"/>
<evidence type="ECO:0000256" key="7">
    <source>
        <dbReference type="ARBA" id="ARBA00022989"/>
    </source>
</evidence>
<evidence type="ECO:0000256" key="1">
    <source>
        <dbReference type="ARBA" id="ARBA00004479"/>
    </source>
</evidence>
<dbReference type="RefSeq" id="XP_034509542.1">
    <property type="nucleotide sequence ID" value="XM_034653651.1"/>
</dbReference>
<dbReference type="SUPFAM" id="SSF49265">
    <property type="entry name" value="Fibronectin type III"/>
    <property type="match status" value="4"/>
</dbReference>
<dbReference type="InterPro" id="IPR036116">
    <property type="entry name" value="FN3_sf"/>
</dbReference>
<dbReference type="OrthoDB" id="10005435at2759"/>
<dbReference type="GO" id="GO:0045063">
    <property type="term" value="P:T-helper 1 cell differentiation"/>
    <property type="evidence" value="ECO:0007669"/>
    <property type="project" value="Ensembl"/>
</dbReference>
<dbReference type="PROSITE" id="PS01353">
    <property type="entry name" value="HEMATOPO_REC_L_F2"/>
    <property type="match status" value="1"/>
</dbReference>
<evidence type="ECO:0000256" key="3">
    <source>
        <dbReference type="ARBA" id="ARBA00022553"/>
    </source>
</evidence>
<sequence>MAHTVGGCSLALIFIIVLLLVKANIDACKRGDVTVEPSHVISLGSAVNISCSLKPEQGCPQYSSLNRLILYKVNEKINLLHGHFLSSQVTDLPLGTTVFFCKLACSKRKELRICGAEISVGVVPEQPQNLSCIQKGERGTVNCTWDRGRDTYLYTTYTLQLNGPKNLTWQKQCNGHYCDHLDLGVNLTPELPESSYTAKVTATNRLGNASSFPSTFTFLDIVRPLPPWDIRIKCVNASVSRCILQWSDEGLVLLNRLRYRPNSSGSWKMVNATNAKGRHDLLDLKPFTEYEFQISSKLHLFKGSWSDWSESLRTQTPEEEPTGTLDVWYMKQHIDYSRQQISLFWKNMSLSEARGKILHYPVTLQEVAGGKVTLQNVTEHTSWTWVVPRTGNWVVTVSAANSKGSSLPTRINVTDLLGPGLLAPRQVSANSKGVDNIMVTWEPPGKAAPAVQEYVVEWRELHPRGGTQPPLNWLRTTPYNVSALISENIKPYSCYEISVYALSGDQRGGSSIRANSKHKAPLSGPHINAISEEKGSVLISWNEVPAQEQMGCLLHYRIYWKEQDSNSQPQLCEIPYRVSPNSHSIDSLQPRVTYVLWMTALTAAGESPPGNKREFCLQAPPVLHTARRIFLQDACSTLTVGLLRLPSVVPQGPSSRNSNRFVSKPCKTSWSVFVAPSICIAVVIVGIFSMRYFRQKVFVLLLALRPQWCSKEIPDPANSTWAKKYPIVEEKTQLSLDRLLTEWPNPEEPETLVITEVLHQVTPVFRHPCHPNWPDKGQGVQGHFTSEEDTGYSASSLPPSKALIAETGQLVDLYKMLGSRGPDSKPGHLVSPLTALPVDYLPTHEGYLPSNIEYLPSHEVPITDPLEELEPQHISLSVFPSSSLHPLTFSCDKKLTLDRLKMGCSSLML</sequence>
<feature type="domain" description="Fibronectin type-III" evidence="16">
    <location>
        <begin position="126"/>
        <end position="224"/>
    </location>
</feature>
<evidence type="ECO:0000256" key="4">
    <source>
        <dbReference type="ARBA" id="ARBA00022692"/>
    </source>
</evidence>
<dbReference type="InterPro" id="IPR003529">
    <property type="entry name" value="Hematopoietin_rcpt_Gp130_CS"/>
</dbReference>
<gene>
    <name evidence="17" type="primary">IL12RB2</name>
</gene>
<evidence type="ECO:0000256" key="14">
    <source>
        <dbReference type="SAM" id="Phobius"/>
    </source>
</evidence>
<evidence type="ECO:0000256" key="6">
    <source>
        <dbReference type="ARBA" id="ARBA00022737"/>
    </source>
</evidence>
<feature type="domain" description="Fibronectin type-III" evidence="16">
    <location>
        <begin position="226"/>
        <end position="319"/>
    </location>
</feature>
<keyword evidence="8 14" id="KW-0472">Membrane</keyword>
<evidence type="ECO:0000256" key="12">
    <source>
        <dbReference type="ARBA" id="ARBA00065569"/>
    </source>
</evidence>
<dbReference type="GO" id="GO:0019901">
    <property type="term" value="F:protein kinase binding"/>
    <property type="evidence" value="ECO:0007669"/>
    <property type="project" value="Ensembl"/>
</dbReference>
<evidence type="ECO:0000259" key="16">
    <source>
        <dbReference type="PROSITE" id="PS50853"/>
    </source>
</evidence>
<evidence type="ECO:0000256" key="13">
    <source>
        <dbReference type="ARBA" id="ARBA00067635"/>
    </source>
</evidence>
<dbReference type="InParanoid" id="A0A7N5K0Q1"/>
<keyword evidence="5 15" id="KW-0732">Signal</keyword>
<dbReference type="Ensembl" id="ENSAMET00000050041.1">
    <property type="protein sequence ID" value="ENSAMEP00000033233.1"/>
    <property type="gene ID" value="ENSAMEG00000004570.2"/>
</dbReference>
<dbReference type="RefSeq" id="XP_034509543.1">
    <property type="nucleotide sequence ID" value="XM_034653652.1"/>
</dbReference>
<name>A0A7N5K0Q1_AILME</name>
<comment type="subunit">
    <text evidence="12">Heterodimer/heterooligomer; disulfide-linked. The functional high affinity IL12 receptor is composed of I12RB1 and IL12RB2. Il12RB2 binds JAK2 (via its N-terminal) through a membrane-proximal region of the cytoplasmic domain.</text>
</comment>
<dbReference type="FunFam" id="2.60.40.10:FF:000789">
    <property type="entry name" value="Interleukin 12 receptor subunit beta 2"/>
    <property type="match status" value="1"/>
</dbReference>
<proteinExistence type="inferred from homology"/>
<feature type="signal peptide" evidence="15">
    <location>
        <begin position="1"/>
        <end position="23"/>
    </location>
</feature>
<accession>A0A7N5K0Q1</accession>
<dbReference type="FunFam" id="2.60.40.10:FF:001079">
    <property type="entry name" value="Interleukin 12 receptor subunit beta 2"/>
    <property type="match status" value="1"/>
</dbReference>
<dbReference type="GO" id="GO:0015026">
    <property type="term" value="F:coreceptor activity"/>
    <property type="evidence" value="ECO:0007669"/>
    <property type="project" value="Ensembl"/>
</dbReference>
<feature type="domain" description="Fibronectin type-III" evidence="16">
    <location>
        <begin position="521"/>
        <end position="620"/>
    </location>
</feature>
<evidence type="ECO:0000313" key="18">
    <source>
        <dbReference type="Proteomes" id="UP000008912"/>
    </source>
</evidence>
<keyword evidence="18" id="KW-1185">Reference proteome</keyword>
<protein>
    <recommendedName>
        <fullName evidence="13">Interleukin-12 receptor subunit beta-2</fullName>
    </recommendedName>
</protein>
<dbReference type="PANTHER" id="PTHR48423">
    <property type="entry name" value="INTERLEUKIN-27 RECEPTOR SUBUNIT ALPHA"/>
    <property type="match status" value="1"/>
</dbReference>
<keyword evidence="10" id="KW-0675">Receptor</keyword>
<dbReference type="InterPro" id="IPR010457">
    <property type="entry name" value="IgC2-like_lig-bd"/>
</dbReference>
<dbReference type="Gene3D" id="2.60.40.10">
    <property type="entry name" value="Immunoglobulins"/>
    <property type="match status" value="5"/>
</dbReference>
<dbReference type="GO" id="GO:0032729">
    <property type="term" value="P:positive regulation of type II interferon production"/>
    <property type="evidence" value="ECO:0007669"/>
    <property type="project" value="Ensembl"/>
</dbReference>
<keyword evidence="11" id="KW-0325">Glycoprotein</keyword>
<dbReference type="GeneTree" id="ENSGT00940000159829"/>
<feature type="transmembrane region" description="Helical" evidence="14">
    <location>
        <begin position="670"/>
        <end position="688"/>
    </location>
</feature>
<comment type="subcellular location">
    <subcellularLocation>
        <location evidence="1">Membrane</location>
        <topology evidence="1">Single-pass type I membrane protein</topology>
    </subcellularLocation>
</comment>
<organism evidence="17 18">
    <name type="scientific">Ailuropoda melanoleuca</name>
    <name type="common">Giant panda</name>
    <dbReference type="NCBI Taxonomy" id="9646"/>
    <lineage>
        <taxon>Eukaryota</taxon>
        <taxon>Metazoa</taxon>
        <taxon>Chordata</taxon>
        <taxon>Craniata</taxon>
        <taxon>Vertebrata</taxon>
        <taxon>Euteleostomi</taxon>
        <taxon>Mammalia</taxon>
        <taxon>Eutheria</taxon>
        <taxon>Laurasiatheria</taxon>
        <taxon>Carnivora</taxon>
        <taxon>Caniformia</taxon>
        <taxon>Ursidae</taxon>
        <taxon>Ailuropoda</taxon>
    </lineage>
</organism>
<dbReference type="Proteomes" id="UP000008912">
    <property type="component" value="Unassembled WGS sequence"/>
</dbReference>
<dbReference type="CDD" id="cd00063">
    <property type="entry name" value="FN3"/>
    <property type="match status" value="3"/>
</dbReference>
<dbReference type="PROSITE" id="PS50853">
    <property type="entry name" value="FN3"/>
    <property type="match status" value="4"/>
</dbReference>
<dbReference type="Pfam" id="PF06328">
    <property type="entry name" value="Lep_receptor_Ig"/>
    <property type="match status" value="1"/>
</dbReference>
<evidence type="ECO:0000256" key="15">
    <source>
        <dbReference type="SAM" id="SignalP"/>
    </source>
</evidence>
<dbReference type="PANTHER" id="PTHR48423:SF1">
    <property type="entry name" value="INTERLEUKIN-27 RECEPTOR SUBUNIT ALPHA"/>
    <property type="match status" value="1"/>
</dbReference>
<reference evidence="17 18" key="1">
    <citation type="journal article" date="2010" name="Nature">
        <title>The sequence and de novo assembly of the giant panda genome.</title>
        <authorList>
            <person name="Li R."/>
            <person name="Fan W."/>
            <person name="Tian G."/>
            <person name="Zhu H."/>
            <person name="He L."/>
            <person name="Cai J."/>
            <person name="Huang Q."/>
            <person name="Cai Q."/>
            <person name="Li B."/>
            <person name="Bai Y."/>
            <person name="Zhang Z."/>
            <person name="Zhang Y."/>
            <person name="Wang W."/>
            <person name="Li J."/>
            <person name="Wei F."/>
            <person name="Li H."/>
            <person name="Jian M."/>
            <person name="Li J."/>
            <person name="Zhang Z."/>
            <person name="Nielsen R."/>
            <person name="Li D."/>
            <person name="Gu W."/>
            <person name="Yang Z."/>
            <person name="Xuan Z."/>
            <person name="Ryder O.A."/>
            <person name="Leung F.C."/>
            <person name="Zhou Y."/>
            <person name="Cao J."/>
            <person name="Sun X."/>
            <person name="Fu Y."/>
            <person name="Fang X."/>
            <person name="Guo X."/>
            <person name="Wang B."/>
            <person name="Hou R."/>
            <person name="Shen F."/>
            <person name="Mu B."/>
            <person name="Ni P."/>
            <person name="Lin R."/>
            <person name="Qian W."/>
            <person name="Wang G."/>
            <person name="Yu C."/>
            <person name="Nie W."/>
            <person name="Wang J."/>
            <person name="Wu Z."/>
            <person name="Liang H."/>
            <person name="Min J."/>
            <person name="Wu Q."/>
            <person name="Cheng S."/>
            <person name="Ruan J."/>
            <person name="Wang M."/>
            <person name="Shi Z."/>
            <person name="Wen M."/>
            <person name="Liu B."/>
            <person name="Ren X."/>
            <person name="Zheng H."/>
            <person name="Dong D."/>
            <person name="Cook K."/>
            <person name="Shan G."/>
            <person name="Zhang H."/>
            <person name="Kosiol C."/>
            <person name="Xie X."/>
            <person name="Lu Z."/>
            <person name="Zheng H."/>
            <person name="Li Y."/>
            <person name="Steiner C.C."/>
            <person name="Lam T.T."/>
            <person name="Lin S."/>
            <person name="Zhang Q."/>
            <person name="Li G."/>
            <person name="Tian J."/>
            <person name="Gong T."/>
            <person name="Liu H."/>
            <person name="Zhang D."/>
            <person name="Fang L."/>
            <person name="Ye C."/>
            <person name="Zhang J."/>
            <person name="Hu W."/>
            <person name="Xu A."/>
            <person name="Ren Y."/>
            <person name="Zhang G."/>
            <person name="Bruford M.W."/>
            <person name="Li Q."/>
            <person name="Ma L."/>
            <person name="Guo Y."/>
            <person name="An N."/>
            <person name="Hu Y."/>
            <person name="Zheng Y."/>
            <person name="Shi Y."/>
            <person name="Li Z."/>
            <person name="Liu Q."/>
            <person name="Chen Y."/>
            <person name="Zhao J."/>
            <person name="Qu N."/>
            <person name="Zhao S."/>
            <person name="Tian F."/>
            <person name="Wang X."/>
            <person name="Wang H."/>
            <person name="Xu L."/>
            <person name="Liu X."/>
            <person name="Vinar T."/>
            <person name="Wang Y."/>
            <person name="Lam T.W."/>
            <person name="Yiu S.M."/>
            <person name="Liu S."/>
            <person name="Zhang H."/>
            <person name="Li D."/>
            <person name="Huang Y."/>
            <person name="Wang X."/>
            <person name="Yang G."/>
            <person name="Jiang Z."/>
            <person name="Wang J."/>
            <person name="Qin N."/>
            <person name="Li L."/>
            <person name="Li J."/>
            <person name="Bolund L."/>
            <person name="Kristiansen K."/>
            <person name="Wong G.K."/>
            <person name="Olson M."/>
            <person name="Zhang X."/>
            <person name="Li S."/>
            <person name="Yang H."/>
            <person name="Wang J."/>
            <person name="Wang J."/>
        </authorList>
    </citation>
    <scope>NUCLEOTIDE SEQUENCE [LARGE SCALE GENOMIC DNA]</scope>
</reference>
<dbReference type="Pfam" id="PF00041">
    <property type="entry name" value="fn3"/>
    <property type="match status" value="2"/>
</dbReference>
<keyword evidence="7 14" id="KW-1133">Transmembrane helix</keyword>
<evidence type="ECO:0000256" key="5">
    <source>
        <dbReference type="ARBA" id="ARBA00022729"/>
    </source>
</evidence>
<dbReference type="AlphaFoldDB" id="A0A7N5K0Q1"/>
<feature type="chain" id="PRO_5031259975" description="Interleukin-12 receptor subunit beta-2" evidence="15">
    <location>
        <begin position="24"/>
        <end position="909"/>
    </location>
</feature>
<dbReference type="CTD" id="3595"/>
<reference evidence="17" key="2">
    <citation type="submission" date="2025-08" db="UniProtKB">
        <authorList>
            <consortium name="Ensembl"/>
        </authorList>
    </citation>
    <scope>IDENTIFICATION</scope>
</reference>
<keyword evidence="3" id="KW-0597">Phosphoprotein</keyword>
<dbReference type="GO" id="GO:0035722">
    <property type="term" value="P:interleukin-12-mediated signaling pathway"/>
    <property type="evidence" value="ECO:0007669"/>
    <property type="project" value="Ensembl"/>
</dbReference>
<evidence type="ECO:0000313" key="17">
    <source>
        <dbReference type="Ensembl" id="ENSAMEP00000033233.1"/>
    </source>
</evidence>
<keyword evidence="9" id="KW-1015">Disulfide bond</keyword>
<evidence type="ECO:0000256" key="11">
    <source>
        <dbReference type="ARBA" id="ARBA00023180"/>
    </source>
</evidence>
<evidence type="ECO:0000256" key="10">
    <source>
        <dbReference type="ARBA" id="ARBA00023170"/>
    </source>
</evidence>
<evidence type="ECO:0000256" key="9">
    <source>
        <dbReference type="ARBA" id="ARBA00023157"/>
    </source>
</evidence>
<feature type="domain" description="Fibronectin type-III" evidence="16">
    <location>
        <begin position="423"/>
        <end position="519"/>
    </location>
</feature>
<dbReference type="FunFam" id="2.60.40.10:FF:000875">
    <property type="entry name" value="Interleukin 12 receptor subunit beta 2"/>
    <property type="match status" value="1"/>
</dbReference>
<reference evidence="17" key="3">
    <citation type="submission" date="2025-09" db="UniProtKB">
        <authorList>
            <consortium name="Ensembl"/>
        </authorList>
    </citation>
    <scope>IDENTIFICATION</scope>
</reference>
<dbReference type="SMART" id="SM00060">
    <property type="entry name" value="FN3"/>
    <property type="match status" value="4"/>
</dbReference>
<keyword evidence="4 14" id="KW-0812">Transmembrane</keyword>
<dbReference type="FunFam" id="2.60.40.10:FF:000862">
    <property type="entry name" value="interleukin-12 receptor subunit beta-2 isoform X1"/>
    <property type="match status" value="1"/>
</dbReference>
<dbReference type="GO" id="GO:0009897">
    <property type="term" value="C:external side of plasma membrane"/>
    <property type="evidence" value="ECO:0007669"/>
    <property type="project" value="Ensembl"/>
</dbReference>
<dbReference type="FunFam" id="2.60.40.10:FF:001068">
    <property type="entry name" value="interleukin-12 receptor subunit beta-2 isoform X1"/>
    <property type="match status" value="1"/>
</dbReference>
<dbReference type="GO" id="GO:0032496">
    <property type="term" value="P:response to lipopolysaccharide"/>
    <property type="evidence" value="ECO:0007669"/>
    <property type="project" value="Ensembl"/>
</dbReference>
<dbReference type="InterPro" id="IPR013783">
    <property type="entry name" value="Ig-like_fold"/>
</dbReference>
<dbReference type="InterPro" id="IPR052672">
    <property type="entry name" value="Type1_Cytokine_Rcpt_Type2"/>
</dbReference>
<evidence type="ECO:0000256" key="8">
    <source>
        <dbReference type="ARBA" id="ARBA00023136"/>
    </source>
</evidence>
<dbReference type="Pfam" id="PF25552">
    <property type="entry name" value="LIFR_D4"/>
    <property type="match status" value="1"/>
</dbReference>
<dbReference type="GO" id="GO:0004896">
    <property type="term" value="F:cytokine receptor activity"/>
    <property type="evidence" value="ECO:0007669"/>
    <property type="project" value="InterPro"/>
</dbReference>